<dbReference type="AlphaFoldDB" id="A0A645FJ14"/>
<organism evidence="1">
    <name type="scientific">bioreactor metagenome</name>
    <dbReference type="NCBI Taxonomy" id="1076179"/>
    <lineage>
        <taxon>unclassified sequences</taxon>
        <taxon>metagenomes</taxon>
        <taxon>ecological metagenomes</taxon>
    </lineage>
</organism>
<accession>A0A645FJ14</accession>
<comment type="caution">
    <text evidence="1">The sequence shown here is derived from an EMBL/GenBank/DDBJ whole genome shotgun (WGS) entry which is preliminary data.</text>
</comment>
<reference evidence="1" key="1">
    <citation type="submission" date="2019-08" db="EMBL/GenBank/DDBJ databases">
        <authorList>
            <person name="Kucharzyk K."/>
            <person name="Murdoch R.W."/>
            <person name="Higgins S."/>
            <person name="Loffler F."/>
        </authorList>
    </citation>
    <scope>NUCLEOTIDE SEQUENCE</scope>
</reference>
<gene>
    <name evidence="1" type="ORF">SDC9_160843</name>
</gene>
<sequence>MEPPEEEPPEELPPEEPVLLFSFFVEGGLAAFLALEEFIMVSVTPPTLPSAVNPARF</sequence>
<protein>
    <submittedName>
        <fullName evidence="1">Uncharacterized protein</fullName>
    </submittedName>
</protein>
<dbReference type="EMBL" id="VSSQ01060022">
    <property type="protein sequence ID" value="MPN13522.1"/>
    <property type="molecule type" value="Genomic_DNA"/>
</dbReference>
<evidence type="ECO:0000313" key="1">
    <source>
        <dbReference type="EMBL" id="MPN13522.1"/>
    </source>
</evidence>
<name>A0A645FJ14_9ZZZZ</name>
<proteinExistence type="predicted"/>